<dbReference type="Pfam" id="PF07510">
    <property type="entry name" value="GmrSD_C"/>
    <property type="match status" value="1"/>
</dbReference>
<dbReference type="Pfam" id="PF03235">
    <property type="entry name" value="GmrSD_N"/>
    <property type="match status" value="1"/>
</dbReference>
<feature type="domain" description="GmrSD restriction endonucleases N-terminal" evidence="1">
    <location>
        <begin position="10"/>
        <end position="224"/>
    </location>
</feature>
<gene>
    <name evidence="3" type="ORF">SAMN04487771_10026</name>
</gene>
<reference evidence="3 4" key="1">
    <citation type="submission" date="2016-10" db="EMBL/GenBank/DDBJ databases">
        <authorList>
            <person name="de Groot N.N."/>
        </authorList>
    </citation>
    <scope>NUCLEOTIDE SEQUENCE [LARGE SCALE GENOMIC DNA]</scope>
    <source>
        <strain evidence="3 4">KH1P1</strain>
    </source>
</reference>
<dbReference type="RefSeq" id="WP_074647902.1">
    <property type="nucleotide sequence ID" value="NZ_FOIL01000002.1"/>
</dbReference>
<evidence type="ECO:0000313" key="4">
    <source>
        <dbReference type="Proteomes" id="UP000199820"/>
    </source>
</evidence>
<dbReference type="AlphaFoldDB" id="A0A1I0AEV3"/>
<dbReference type="PANTHER" id="PTHR35149:SF2">
    <property type="entry name" value="DUF262 DOMAIN-CONTAINING PROTEIN"/>
    <property type="match status" value="1"/>
</dbReference>
<dbReference type="InterPro" id="IPR004919">
    <property type="entry name" value="GmrSD_N"/>
</dbReference>
<evidence type="ECO:0000259" key="2">
    <source>
        <dbReference type="Pfam" id="PF07510"/>
    </source>
</evidence>
<protein>
    <submittedName>
        <fullName evidence="3">Uncharacterized conserved protein, contains ParB-like and HNH nuclease domains</fullName>
    </submittedName>
</protein>
<accession>A0A1I0AEV3</accession>
<name>A0A1I0AEV3_9FIRM</name>
<dbReference type="InterPro" id="IPR011089">
    <property type="entry name" value="GmrSD_C"/>
</dbReference>
<dbReference type="EMBL" id="FOIL01000002">
    <property type="protein sequence ID" value="SES92703.1"/>
    <property type="molecule type" value="Genomic_DNA"/>
</dbReference>
<evidence type="ECO:0000313" key="3">
    <source>
        <dbReference type="EMBL" id="SES92703.1"/>
    </source>
</evidence>
<dbReference type="PANTHER" id="PTHR35149">
    <property type="entry name" value="SLL5132 PROTEIN"/>
    <property type="match status" value="1"/>
</dbReference>
<keyword evidence="4" id="KW-1185">Reference proteome</keyword>
<dbReference type="OrthoDB" id="9798761at2"/>
<proteinExistence type="predicted"/>
<evidence type="ECO:0000259" key="1">
    <source>
        <dbReference type="Pfam" id="PF03235"/>
    </source>
</evidence>
<feature type="domain" description="GmrSD restriction endonucleases C-terminal" evidence="2">
    <location>
        <begin position="417"/>
        <end position="549"/>
    </location>
</feature>
<sequence length="709" mass="83136">MHIEPGRIIDDFFEKKRCQYAIPVYQRNYEWPEEQCTKLFEDIMLAFQRDKKHFCGSVVYSLLNEINNIYQYVIIDGQQRLTTIYILLKALLDCAVKDSDKELISESLYNTDKYGELKITELTKLKLKPIKSDNKQMLYLMNGRYDEMDPTSGVWKNYELFVRLIKNYLNSDDDRSVKDVYKGIEKLTCAKIQLDSDDNAQEIFERINSTGLPLSLADKIRNYVLMTDGNQEELYENYWLKTELLVGRDNMSDFFLDYLNLKMDSIPKESDAYEQFKKILENNPCNSETMLKEILHYGTLYHTFSCGDEKHYSKRVNELLYGLRYLKQTTCHLFMYPVFIDFENGIITTEVLEKVLVFLQNYSIRRIVCDISSNSLRGLYKSLYNRLYSVASNKENYYDTLVSFFMQITSKDALPDEKFFVECLKYKNLYRKNACCKFLLAGIENQGKEKLEIGNLSIEHIMPQNKNISKAWQDMLGDDWEYVKDKYLHTLGNLSLTGYNSELGDKPFEEKKKLISEEKTKVVILFEDVLNKPEWNQKTIEERADRLASIISELYSIEKPDHLIEYKEPGYTEYNLDIPENATSTYINYYVLQGERVKVTNYAEMLRSVIRKLYEYDKSVIEQMAQNNEMLFPGSEYPMFSCDKTAVKGGKGIRIRGTDIYQSTGFSASYIIYIIKALLNRYEVDENDFVYSAKTSNNAIEFDEADDGE</sequence>
<organism evidence="3 4">
    <name type="scientific">[Clostridium] aminophilum</name>
    <dbReference type="NCBI Taxonomy" id="1526"/>
    <lineage>
        <taxon>Bacteria</taxon>
        <taxon>Bacillati</taxon>
        <taxon>Bacillota</taxon>
        <taxon>Clostridia</taxon>
        <taxon>Lachnospirales</taxon>
        <taxon>Lachnospiraceae</taxon>
    </lineage>
</organism>
<dbReference type="Proteomes" id="UP000199820">
    <property type="component" value="Unassembled WGS sequence"/>
</dbReference>